<dbReference type="SUPFAM" id="SSF53756">
    <property type="entry name" value="UDP-Glycosyltransferase/glycogen phosphorylase"/>
    <property type="match status" value="1"/>
</dbReference>
<feature type="domain" description="Glycosyl transferase family 1" evidence="3">
    <location>
        <begin position="164"/>
        <end position="319"/>
    </location>
</feature>
<organism evidence="4 5">
    <name type="scientific">Niastella vici</name>
    <dbReference type="NCBI Taxonomy" id="1703345"/>
    <lineage>
        <taxon>Bacteria</taxon>
        <taxon>Pseudomonadati</taxon>
        <taxon>Bacteroidota</taxon>
        <taxon>Chitinophagia</taxon>
        <taxon>Chitinophagales</taxon>
        <taxon>Chitinophagaceae</taxon>
        <taxon>Niastella</taxon>
    </lineage>
</organism>
<accession>A0A1V9FJ44</accession>
<sequence length="344" mass="40272">MIRICTSLSQAGYSVTLIGRRWSTSTPLVPRPFAQKRLFCFFSTGKLAYLEYNLRLLLYLLFKRTDAVCAIDLDTILPFYIISKLKGIPRAYDAHELFCEMKEVVTRPAIYRTWKRVEKFTVPKFKHGYTVNDAIAREFYRMYQVQYGIIRNVPVLQPVTIPEKPEKYILYQGAVNEGRSFETLIPAMKQVNARLIICGEGNFMQAARQLVQDHGLTEKVIFRGLILPEELRQYTVQAWIGLTLFENKGLSNYHSLANRFFDYIHAGVPQLCVDYPAYREINNKYNIAVLISDLRPESLAERLNELLYNKKLYDQLQQNCLKAREAINWQQEEKKLLEFYKNIF</sequence>
<dbReference type="CDD" id="cd03801">
    <property type="entry name" value="GT4_PimA-like"/>
    <property type="match status" value="1"/>
</dbReference>
<evidence type="ECO:0000313" key="4">
    <source>
        <dbReference type="EMBL" id="OQP58307.1"/>
    </source>
</evidence>
<evidence type="ECO:0000256" key="1">
    <source>
        <dbReference type="ARBA" id="ARBA00022676"/>
    </source>
</evidence>
<reference evidence="4 5" key="1">
    <citation type="submission" date="2016-03" db="EMBL/GenBank/DDBJ databases">
        <title>Niastella vici sp. nov., isolated from farmland soil.</title>
        <authorList>
            <person name="Chen L."/>
            <person name="Wang D."/>
            <person name="Yang S."/>
            <person name="Wang G."/>
        </authorList>
    </citation>
    <scope>NUCLEOTIDE SEQUENCE [LARGE SCALE GENOMIC DNA]</scope>
    <source>
        <strain evidence="4 5">DJ57</strain>
    </source>
</reference>
<dbReference type="STRING" id="1703345.A3860_07310"/>
<proteinExistence type="predicted"/>
<gene>
    <name evidence="4" type="ORF">A3860_07310</name>
</gene>
<dbReference type="EMBL" id="LVYD01000102">
    <property type="protein sequence ID" value="OQP58307.1"/>
    <property type="molecule type" value="Genomic_DNA"/>
</dbReference>
<evidence type="ECO:0000259" key="3">
    <source>
        <dbReference type="Pfam" id="PF00534"/>
    </source>
</evidence>
<keyword evidence="2 4" id="KW-0808">Transferase</keyword>
<dbReference type="InterPro" id="IPR001296">
    <property type="entry name" value="Glyco_trans_1"/>
</dbReference>
<name>A0A1V9FJ44_9BACT</name>
<evidence type="ECO:0000313" key="5">
    <source>
        <dbReference type="Proteomes" id="UP000192796"/>
    </source>
</evidence>
<evidence type="ECO:0000256" key="2">
    <source>
        <dbReference type="ARBA" id="ARBA00022679"/>
    </source>
</evidence>
<comment type="caution">
    <text evidence="4">The sequence shown here is derived from an EMBL/GenBank/DDBJ whole genome shotgun (WGS) entry which is preliminary data.</text>
</comment>
<keyword evidence="1" id="KW-0328">Glycosyltransferase</keyword>
<dbReference type="Gene3D" id="3.40.50.2000">
    <property type="entry name" value="Glycogen Phosphorylase B"/>
    <property type="match status" value="1"/>
</dbReference>
<dbReference type="OrthoDB" id="9813214at2"/>
<keyword evidence="5" id="KW-1185">Reference proteome</keyword>
<dbReference type="PANTHER" id="PTHR12526:SF629">
    <property type="entry name" value="TEICHURONIC ACID BIOSYNTHESIS GLYCOSYLTRANSFERASE TUAH-RELATED"/>
    <property type="match status" value="1"/>
</dbReference>
<dbReference type="Proteomes" id="UP000192796">
    <property type="component" value="Unassembled WGS sequence"/>
</dbReference>
<protein>
    <submittedName>
        <fullName evidence="4">Group 1 glycosyl transferase</fullName>
    </submittedName>
</protein>
<dbReference type="GO" id="GO:0016757">
    <property type="term" value="F:glycosyltransferase activity"/>
    <property type="evidence" value="ECO:0007669"/>
    <property type="project" value="UniProtKB-KW"/>
</dbReference>
<dbReference type="PANTHER" id="PTHR12526">
    <property type="entry name" value="GLYCOSYLTRANSFERASE"/>
    <property type="match status" value="1"/>
</dbReference>
<dbReference type="AlphaFoldDB" id="A0A1V9FJ44"/>
<dbReference type="Pfam" id="PF00534">
    <property type="entry name" value="Glycos_transf_1"/>
    <property type="match status" value="1"/>
</dbReference>